<evidence type="ECO:0000256" key="2">
    <source>
        <dbReference type="ARBA" id="ARBA00034247"/>
    </source>
</evidence>
<feature type="domain" description="GGDEF" evidence="3">
    <location>
        <begin position="15"/>
        <end position="146"/>
    </location>
</feature>
<dbReference type="InterPro" id="IPR050469">
    <property type="entry name" value="Diguanylate_Cyclase"/>
</dbReference>
<sequence>MKEWQSHQDHSITFGDHALALLDLDHFKDVNDRFGHDVGDAVLVRFCQTVVKSIRRNDLFGRMGGEEFLIFFPNCNLEDAKARLIQVQQDLHELQFADAPGYRCSFSAGVCEMQRGVRLDHAITLADECLYAAKSTGRNCVVDSATRRKSTRHNPLLKHF</sequence>
<dbReference type="PANTHER" id="PTHR45138">
    <property type="entry name" value="REGULATORY COMPONENTS OF SENSORY TRANSDUCTION SYSTEM"/>
    <property type="match status" value="1"/>
</dbReference>
<dbReference type="PANTHER" id="PTHR45138:SF9">
    <property type="entry name" value="DIGUANYLATE CYCLASE DGCM-RELATED"/>
    <property type="match status" value="1"/>
</dbReference>
<protein>
    <recommendedName>
        <fullName evidence="1">diguanylate cyclase</fullName>
        <ecNumber evidence="1">2.7.7.65</ecNumber>
    </recommendedName>
</protein>
<evidence type="ECO:0000313" key="4">
    <source>
        <dbReference type="EMBL" id="AZN71462.1"/>
    </source>
</evidence>
<dbReference type="GO" id="GO:0052621">
    <property type="term" value="F:diguanylate cyclase activity"/>
    <property type="evidence" value="ECO:0007669"/>
    <property type="project" value="UniProtKB-EC"/>
</dbReference>
<dbReference type="SUPFAM" id="SSF55073">
    <property type="entry name" value="Nucleotide cyclase"/>
    <property type="match status" value="1"/>
</dbReference>
<evidence type="ECO:0000313" key="5">
    <source>
        <dbReference type="Proteomes" id="UP000268192"/>
    </source>
</evidence>
<dbReference type="Proteomes" id="UP000268192">
    <property type="component" value="Chromosome"/>
</dbReference>
<dbReference type="Pfam" id="PF00990">
    <property type="entry name" value="GGDEF"/>
    <property type="match status" value="1"/>
</dbReference>
<name>A0A3Q8XND9_9HYPH</name>
<dbReference type="EC" id="2.7.7.65" evidence="1"/>
<dbReference type="NCBIfam" id="TIGR00254">
    <property type="entry name" value="GGDEF"/>
    <property type="match status" value="1"/>
</dbReference>
<dbReference type="OrthoDB" id="9812260at2"/>
<dbReference type="InterPro" id="IPR029787">
    <property type="entry name" value="Nucleotide_cyclase"/>
</dbReference>
<keyword evidence="5" id="KW-1185">Reference proteome</keyword>
<evidence type="ECO:0000259" key="3">
    <source>
        <dbReference type="PROSITE" id="PS50887"/>
    </source>
</evidence>
<dbReference type="CDD" id="cd01949">
    <property type="entry name" value="GGDEF"/>
    <property type="match status" value="1"/>
</dbReference>
<dbReference type="Gene3D" id="3.30.70.270">
    <property type="match status" value="1"/>
</dbReference>
<dbReference type="KEGG" id="abaw:D5400_09460"/>
<accession>A0A3Q8XND9</accession>
<organism evidence="4 5">
    <name type="scientific">Georhizobium profundi</name>
    <dbReference type="NCBI Taxonomy" id="2341112"/>
    <lineage>
        <taxon>Bacteria</taxon>
        <taxon>Pseudomonadati</taxon>
        <taxon>Pseudomonadota</taxon>
        <taxon>Alphaproteobacteria</taxon>
        <taxon>Hyphomicrobiales</taxon>
        <taxon>Rhizobiaceae</taxon>
        <taxon>Georhizobium</taxon>
    </lineage>
</organism>
<proteinExistence type="predicted"/>
<dbReference type="EMBL" id="CP032509">
    <property type="protein sequence ID" value="AZN71462.1"/>
    <property type="molecule type" value="Genomic_DNA"/>
</dbReference>
<dbReference type="AlphaFoldDB" id="A0A3Q8XND9"/>
<dbReference type="InterPro" id="IPR043128">
    <property type="entry name" value="Rev_trsase/Diguanyl_cyclase"/>
</dbReference>
<dbReference type="RefSeq" id="WP_126009775.1">
    <property type="nucleotide sequence ID" value="NZ_CP032509.1"/>
</dbReference>
<dbReference type="SMART" id="SM00267">
    <property type="entry name" value="GGDEF"/>
    <property type="match status" value="1"/>
</dbReference>
<dbReference type="InterPro" id="IPR000160">
    <property type="entry name" value="GGDEF_dom"/>
</dbReference>
<dbReference type="PROSITE" id="PS50887">
    <property type="entry name" value="GGDEF"/>
    <property type="match status" value="1"/>
</dbReference>
<reference evidence="4 5" key="1">
    <citation type="submission" date="2018-09" db="EMBL/GenBank/DDBJ databases">
        <title>Marinorhizobium profundi gen. nov., sp. nov., isolated from a deep-sea sediment sample from the New Britain Trench and proposal of Marinorhizobiaceae fam. nov. in the order Rhizobiales of the class Alphaproteobacteria.</title>
        <authorList>
            <person name="Cao J."/>
        </authorList>
    </citation>
    <scope>NUCLEOTIDE SEQUENCE [LARGE SCALE GENOMIC DNA]</scope>
    <source>
        <strain evidence="4 5">WS11</strain>
    </source>
</reference>
<comment type="catalytic activity">
    <reaction evidence="2">
        <text>2 GTP = 3',3'-c-di-GMP + 2 diphosphate</text>
        <dbReference type="Rhea" id="RHEA:24898"/>
        <dbReference type="ChEBI" id="CHEBI:33019"/>
        <dbReference type="ChEBI" id="CHEBI:37565"/>
        <dbReference type="ChEBI" id="CHEBI:58805"/>
        <dbReference type="EC" id="2.7.7.65"/>
    </reaction>
</comment>
<evidence type="ECO:0000256" key="1">
    <source>
        <dbReference type="ARBA" id="ARBA00012528"/>
    </source>
</evidence>
<gene>
    <name evidence="4" type="ORF">D5400_09460</name>
</gene>